<accession>A0A1W5DF07</accession>
<organism evidence="2 3">
    <name type="scientific">Lasallia pustulata</name>
    <dbReference type="NCBI Taxonomy" id="136370"/>
    <lineage>
        <taxon>Eukaryota</taxon>
        <taxon>Fungi</taxon>
        <taxon>Dikarya</taxon>
        <taxon>Ascomycota</taxon>
        <taxon>Pezizomycotina</taxon>
        <taxon>Lecanoromycetes</taxon>
        <taxon>OSLEUM clade</taxon>
        <taxon>Umbilicariomycetidae</taxon>
        <taxon>Umbilicariales</taxon>
        <taxon>Umbilicariaceae</taxon>
        <taxon>Lasallia</taxon>
    </lineage>
</organism>
<feature type="region of interest" description="Disordered" evidence="1">
    <location>
        <begin position="113"/>
        <end position="154"/>
    </location>
</feature>
<keyword evidence="3" id="KW-1185">Reference proteome</keyword>
<feature type="compositionally biased region" description="Polar residues" evidence="1">
    <location>
        <begin position="142"/>
        <end position="154"/>
    </location>
</feature>
<sequence length="652" mass="72894">MASGSGQRYNSKEYQEEGLSNTALAQIQAMLVEMVRNMPVQQGPSGPPGTPGEPGLPGLAGSNNGASQTVPWKLHDVGIFWPNIPTSYGTGDVIDEGKERKKVNWFDHCAQNKQRENKERRDQGQNVKQDCDRSQDRLNPRGNRNQGQYQNSPMYQPIVPCQALNQISQPYRFNNQQQGFDQGFNEGRGYSQGYNLEGAQGLMRGGFNNNYQQYMRNNIYRKQPQDQQQQLQAAVPTLNANASPVPTVPVVQVPNYISPSTRLYNGPTGAGSPNHYVSGSYEQHYQQLGGRTNYNRRPYDGRPLLESRQITYNGDIYGESIYSGSNGKVYYGSESNYNSQAASLEAYATVPPGGYELQGHLSLTTTVNILKITRRQMPSLLQRTQLNLLARVPKTANLPPHQFHRIMLPAREMGTPPHWLSQTRAKIINPDMVFEDGTTPLRKKFLSHVTTTASIRTSGPVTVNGIAGSEMTYEYVQLDLWFQGLLNGKPATAYIQREARIVNNLKAKLLVGMDILGPEKINLLFTSKKMVINSCKGLVVPITTTSNKGQPVKQNVQTVKKVLIEPHTLSKVPIWLWGTAELPDQTLMFQPEYHSAIQWLAEGDRAIYAHVVDSQTTFVQVRNNSDKLIVLGCHAHLVRCRNRVEIVLVLLN</sequence>
<protein>
    <submittedName>
        <fullName evidence="2">Uncharacterized protein</fullName>
    </submittedName>
</protein>
<dbReference type="AlphaFoldDB" id="A0A1W5DF07"/>
<proteinExistence type="predicted"/>
<feature type="compositionally biased region" description="Basic and acidic residues" evidence="1">
    <location>
        <begin position="113"/>
        <end position="139"/>
    </location>
</feature>
<feature type="region of interest" description="Disordered" evidence="1">
    <location>
        <begin position="39"/>
        <end position="67"/>
    </location>
</feature>
<reference evidence="3" key="1">
    <citation type="submission" date="2017-03" db="EMBL/GenBank/DDBJ databases">
        <authorList>
            <person name="Sharma R."/>
            <person name="Thines M."/>
        </authorList>
    </citation>
    <scope>NUCLEOTIDE SEQUENCE [LARGE SCALE GENOMIC DNA]</scope>
</reference>
<name>A0A1W5DF07_9LECA</name>
<evidence type="ECO:0000313" key="2">
    <source>
        <dbReference type="EMBL" id="SLM41532.1"/>
    </source>
</evidence>
<evidence type="ECO:0000256" key="1">
    <source>
        <dbReference type="SAM" id="MobiDB-lite"/>
    </source>
</evidence>
<dbReference type="Proteomes" id="UP000192927">
    <property type="component" value="Unassembled WGS sequence"/>
</dbReference>
<evidence type="ECO:0000313" key="3">
    <source>
        <dbReference type="Proteomes" id="UP000192927"/>
    </source>
</evidence>
<dbReference type="EMBL" id="FWEW01003888">
    <property type="protein sequence ID" value="SLM41532.1"/>
    <property type="molecule type" value="Genomic_DNA"/>
</dbReference>